<dbReference type="EMBL" id="VIKR01000003">
    <property type="protein sequence ID" value="TQV74014.1"/>
    <property type="molecule type" value="Genomic_DNA"/>
</dbReference>
<accession>A0A545T9Y3</accession>
<proteinExistence type="predicted"/>
<dbReference type="RefSeq" id="WP_142942722.1">
    <property type="nucleotide sequence ID" value="NZ_VIKR01000003.1"/>
</dbReference>
<sequence>MFGFITLTVCSKELYLAVYEPLNLNMHIAFLFVGLFFYLNSLSVTYDKALSAMTVVSAVGMLASLYQSYIAILENGQSLSSSMALIIYTGVTSFTGLLHKRRAKKCYSAI</sequence>
<feature type="transmembrane region" description="Helical" evidence="1">
    <location>
        <begin position="78"/>
        <end position="98"/>
    </location>
</feature>
<keyword evidence="3" id="KW-1185">Reference proteome</keyword>
<keyword evidence="1" id="KW-0812">Transmembrane</keyword>
<feature type="transmembrane region" description="Helical" evidence="1">
    <location>
        <begin position="49"/>
        <end position="72"/>
    </location>
</feature>
<comment type="caution">
    <text evidence="2">The sequence shown here is derived from an EMBL/GenBank/DDBJ whole genome shotgun (WGS) entry which is preliminary data.</text>
</comment>
<protein>
    <submittedName>
        <fullName evidence="2">Uncharacterized protein</fullName>
    </submittedName>
</protein>
<keyword evidence="1" id="KW-0472">Membrane</keyword>
<reference evidence="2 3" key="1">
    <citation type="submission" date="2019-06" db="EMBL/GenBank/DDBJ databases">
        <title>Draft genome of Aliikangiella marina GYP-15.</title>
        <authorList>
            <person name="Wang G."/>
        </authorList>
    </citation>
    <scope>NUCLEOTIDE SEQUENCE [LARGE SCALE GENOMIC DNA]</scope>
    <source>
        <strain evidence="2 3">GYP-15</strain>
    </source>
</reference>
<feature type="transmembrane region" description="Helical" evidence="1">
    <location>
        <begin position="24"/>
        <end position="42"/>
    </location>
</feature>
<evidence type="ECO:0000313" key="2">
    <source>
        <dbReference type="EMBL" id="TQV74014.1"/>
    </source>
</evidence>
<gene>
    <name evidence="2" type="ORF">FLL45_14235</name>
</gene>
<organism evidence="2 3">
    <name type="scientific">Aliikangiella marina</name>
    <dbReference type="NCBI Taxonomy" id="1712262"/>
    <lineage>
        <taxon>Bacteria</taxon>
        <taxon>Pseudomonadati</taxon>
        <taxon>Pseudomonadota</taxon>
        <taxon>Gammaproteobacteria</taxon>
        <taxon>Oceanospirillales</taxon>
        <taxon>Pleioneaceae</taxon>
        <taxon>Aliikangiella</taxon>
    </lineage>
</organism>
<dbReference type="AlphaFoldDB" id="A0A545T9Y3"/>
<evidence type="ECO:0000256" key="1">
    <source>
        <dbReference type="SAM" id="Phobius"/>
    </source>
</evidence>
<name>A0A545T9Y3_9GAMM</name>
<keyword evidence="1" id="KW-1133">Transmembrane helix</keyword>
<evidence type="ECO:0000313" key="3">
    <source>
        <dbReference type="Proteomes" id="UP000317839"/>
    </source>
</evidence>
<dbReference type="Proteomes" id="UP000317839">
    <property type="component" value="Unassembled WGS sequence"/>
</dbReference>